<organism evidence="1 2">
    <name type="scientific">Punica granatum</name>
    <name type="common">Pomegranate</name>
    <dbReference type="NCBI Taxonomy" id="22663"/>
    <lineage>
        <taxon>Eukaryota</taxon>
        <taxon>Viridiplantae</taxon>
        <taxon>Streptophyta</taxon>
        <taxon>Embryophyta</taxon>
        <taxon>Tracheophyta</taxon>
        <taxon>Spermatophyta</taxon>
        <taxon>Magnoliopsida</taxon>
        <taxon>eudicotyledons</taxon>
        <taxon>Gunneridae</taxon>
        <taxon>Pentapetalae</taxon>
        <taxon>rosids</taxon>
        <taxon>malvids</taxon>
        <taxon>Myrtales</taxon>
        <taxon>Lythraceae</taxon>
        <taxon>Punica</taxon>
    </lineage>
</organism>
<accession>A0A2I0L5M6</accession>
<name>A0A2I0L5M6_PUNGR</name>
<keyword evidence="2" id="KW-1185">Reference proteome</keyword>
<proteinExistence type="predicted"/>
<comment type="caution">
    <text evidence="1">The sequence shown here is derived from an EMBL/GenBank/DDBJ whole genome shotgun (WGS) entry which is preliminary data.</text>
</comment>
<dbReference type="AlphaFoldDB" id="A0A2I0L5M6"/>
<protein>
    <submittedName>
        <fullName evidence="1">Uncharacterized protein</fullName>
    </submittedName>
</protein>
<gene>
    <name evidence="1" type="ORF">CRG98_004106</name>
</gene>
<dbReference type="EMBL" id="PGOL01000169">
    <property type="protein sequence ID" value="PKI75436.1"/>
    <property type="molecule type" value="Genomic_DNA"/>
</dbReference>
<reference evidence="1 2" key="1">
    <citation type="submission" date="2017-11" db="EMBL/GenBank/DDBJ databases">
        <title>De-novo sequencing of pomegranate (Punica granatum L.) genome.</title>
        <authorList>
            <person name="Akparov Z."/>
            <person name="Amiraslanov A."/>
            <person name="Hajiyeva S."/>
            <person name="Abbasov M."/>
            <person name="Kaur K."/>
            <person name="Hamwieh A."/>
            <person name="Solovyev V."/>
            <person name="Salamov A."/>
            <person name="Braich B."/>
            <person name="Kosarev P."/>
            <person name="Mahmoud A."/>
            <person name="Hajiyev E."/>
            <person name="Babayeva S."/>
            <person name="Izzatullayeva V."/>
            <person name="Mammadov A."/>
            <person name="Mammadov A."/>
            <person name="Sharifova S."/>
            <person name="Ojaghi J."/>
            <person name="Eynullazada K."/>
            <person name="Bayramov B."/>
            <person name="Abdulazimova A."/>
            <person name="Shahmuradov I."/>
        </authorList>
    </citation>
    <scope>NUCLEOTIDE SEQUENCE [LARGE SCALE GENOMIC DNA]</scope>
    <source>
        <strain evidence="2">cv. AG2017</strain>
        <tissue evidence="1">Leaf</tissue>
    </source>
</reference>
<evidence type="ECO:0000313" key="2">
    <source>
        <dbReference type="Proteomes" id="UP000233551"/>
    </source>
</evidence>
<sequence>MPSFLPEFLNHLCGEISCQVSGCLRAGLECRADGNREEQGAKDPDKLAMRLAPPSQGSSCEAITNITYSGVPFPRAGRQPHQAGLTRLQVLGILAGLRRRPKLAHGCMGPYLWFAETISGSVHLG</sequence>
<dbReference type="Proteomes" id="UP000233551">
    <property type="component" value="Unassembled WGS sequence"/>
</dbReference>
<evidence type="ECO:0000313" key="1">
    <source>
        <dbReference type="EMBL" id="PKI75436.1"/>
    </source>
</evidence>